<dbReference type="EMBL" id="MSFK01000002">
    <property type="protein sequence ID" value="PWY95626.1"/>
    <property type="molecule type" value="Genomic_DNA"/>
</dbReference>
<organism evidence="2 3">
    <name type="scientific">Aspergillus sclerotioniger CBS 115572</name>
    <dbReference type="NCBI Taxonomy" id="1450535"/>
    <lineage>
        <taxon>Eukaryota</taxon>
        <taxon>Fungi</taxon>
        <taxon>Dikarya</taxon>
        <taxon>Ascomycota</taxon>
        <taxon>Pezizomycotina</taxon>
        <taxon>Eurotiomycetes</taxon>
        <taxon>Eurotiomycetidae</taxon>
        <taxon>Eurotiales</taxon>
        <taxon>Aspergillaceae</taxon>
        <taxon>Aspergillus</taxon>
        <taxon>Aspergillus subgen. Circumdati</taxon>
    </lineage>
</organism>
<reference evidence="2 3" key="1">
    <citation type="submission" date="2016-12" db="EMBL/GenBank/DDBJ databases">
        <title>The genomes of Aspergillus section Nigri reveals drivers in fungal speciation.</title>
        <authorList>
            <consortium name="DOE Joint Genome Institute"/>
            <person name="Vesth T.C."/>
            <person name="Nybo J."/>
            <person name="Theobald S."/>
            <person name="Brandl J."/>
            <person name="Frisvad J.C."/>
            <person name="Nielsen K.F."/>
            <person name="Lyhne E.K."/>
            <person name="Kogle M.E."/>
            <person name="Kuo A."/>
            <person name="Riley R."/>
            <person name="Clum A."/>
            <person name="Nolan M."/>
            <person name="Lipzen A."/>
            <person name="Salamov A."/>
            <person name="Henrissat B."/>
            <person name="Wiebenga A."/>
            <person name="De Vries R.P."/>
            <person name="Grigoriev I.V."/>
            <person name="Mortensen U.H."/>
            <person name="Andersen M.R."/>
            <person name="Baker S.E."/>
        </authorList>
    </citation>
    <scope>NUCLEOTIDE SEQUENCE [LARGE SCALE GENOMIC DNA]</scope>
    <source>
        <strain evidence="2 3">CBS 115572</strain>
    </source>
</reference>
<evidence type="ECO:0000313" key="3">
    <source>
        <dbReference type="Proteomes" id="UP000246702"/>
    </source>
</evidence>
<sequence length="190" mass="20372">MDDDPPEAGWQSDDMIVTRKVAKHGLLRSLAPTTDVRCVTQMKLALLHAAQGRVAQKGNWSRKTLRATKDPGYGPPPLVRESTQADDRVGPDCWDRGKTGLSAFEGTLRAKQKKKNTPERRRLAAAMWAAASPGAAMALSGGIPESQEACPSTQGSRGVWLSPPQRPWMAGGAGGELARSVVSACDRYHG</sequence>
<dbReference type="RefSeq" id="XP_025472387.1">
    <property type="nucleotide sequence ID" value="XM_025613055.1"/>
</dbReference>
<proteinExistence type="predicted"/>
<keyword evidence="3" id="KW-1185">Reference proteome</keyword>
<feature type="region of interest" description="Disordered" evidence="1">
    <location>
        <begin position="65"/>
        <end position="91"/>
    </location>
</feature>
<evidence type="ECO:0000313" key="2">
    <source>
        <dbReference type="EMBL" id="PWY95626.1"/>
    </source>
</evidence>
<comment type="caution">
    <text evidence="2">The sequence shown here is derived from an EMBL/GenBank/DDBJ whole genome shotgun (WGS) entry which is preliminary data.</text>
</comment>
<gene>
    <name evidence="2" type="ORF">BO94DRAFT_541748</name>
</gene>
<dbReference type="Proteomes" id="UP000246702">
    <property type="component" value="Unassembled WGS sequence"/>
</dbReference>
<dbReference type="AlphaFoldDB" id="A0A317XAK6"/>
<name>A0A317XAK6_9EURO</name>
<protein>
    <submittedName>
        <fullName evidence="2">Uncharacterized protein</fullName>
    </submittedName>
</protein>
<accession>A0A317XAK6</accession>
<dbReference type="GeneID" id="37115198"/>
<evidence type="ECO:0000256" key="1">
    <source>
        <dbReference type="SAM" id="MobiDB-lite"/>
    </source>
</evidence>